<dbReference type="Gene3D" id="3.30.60.270">
    <property type="match status" value="2"/>
</dbReference>
<dbReference type="FunFam" id="3.30.60.270:FF:000005">
    <property type="entry name" value="Sortilin"/>
    <property type="match status" value="1"/>
</dbReference>
<feature type="chain" id="PRO_5028871519" evidence="9">
    <location>
        <begin position="29"/>
        <end position="1545"/>
    </location>
</feature>
<evidence type="ECO:0000256" key="1">
    <source>
        <dbReference type="ARBA" id="ARBA00004370"/>
    </source>
</evidence>
<accession>A0A7D9GX43</accession>
<dbReference type="EMBL" id="CABFWN010000001">
    <property type="protein sequence ID" value="VUG15862.1"/>
    <property type="molecule type" value="Genomic_DNA"/>
</dbReference>
<feature type="domain" description="VPS10" evidence="10">
    <location>
        <begin position="729"/>
        <end position="1371"/>
    </location>
</feature>
<evidence type="ECO:0000313" key="12">
    <source>
        <dbReference type="Proteomes" id="UP000478008"/>
    </source>
</evidence>
<gene>
    <name evidence="11" type="primary">PEP1</name>
    <name evidence="11" type="ORF">DEBR0S1_01772G</name>
</gene>
<dbReference type="Proteomes" id="UP000478008">
    <property type="component" value="Unassembled WGS sequence"/>
</dbReference>
<dbReference type="GO" id="GO:0006895">
    <property type="term" value="P:Golgi to endosome transport"/>
    <property type="evidence" value="ECO:0007669"/>
    <property type="project" value="TreeGrafter"/>
</dbReference>
<dbReference type="SMART" id="SM00602">
    <property type="entry name" value="VPS10"/>
    <property type="match status" value="2"/>
</dbReference>
<sequence>MRCMDHFLQISNMLSILLLLASISAAASDFKPKIYTKEFDNIQKLMYFDDSSVIISQDLKAFFRSKDNGENWEKLNFWEGEENIRPRRLQLVDFDKELGFAFSNGHSHYYTNDHGMSWKKFSVDVDQPVLFSSASVNYVDHKKILFNFQSCQESLQFTQCNSTYYYTKDGLATPPIKVDINDLSDCTFAKTNQYFNAKNDDLIVCKRQERDVFGSSSSSQLIATTDFFKTVLVPMKDALENANILAITIENSFLVVLVASDVYSRNGMIELYVSKDGMSFRKSYFEEQVRRWALQFLPSTQESLYIAIISSASRERFPTATMYKSDSEGLYFTKMIGDVITMGNVMNTAINIQGVDGSWIVGIQTGFDKTTMMPAFRSKITIDDGLTWRDLKFLDDDQCTEDAGCSVNLVSLQEAVGSGEFVTGPTPGILLGIGIRGEKLPENFSNMNTYMSRDGGASWKKVIDSPSTFSFADFGNIAVCIPFKTEFDESRNMVWKTDSFTYSLDQGKTWSNMKLENQNSIPVMMTTAKDGTSHHMTFLLFDTKSQRYIITSADFSNAFSRKCDKKKDYEVWYARQDPQTKEPVCILGQKQKYNRRKQDADCFASTLYEDLQVISEPCKCTVNDTQCAHGFIQDKQLACVPIPEVIANEVCTGKNLNRKIKVSSRQMILGDNCKGGFSIPKNDYTLDCREIVKEAQRDKIKVFEYAFHESVISYIYLERDLENGGIPDETLLVVTKSLVLYVSYDGGARFVQPPSISAAQGNIASAFTNPYYPNNVYVVTKDGTTYFSSDRAGTFDTFDSPYTTSYGGAPSYDMSFSKANSSRFIWYYKEDCNSIGDCKVSKAAITNDNGQSFIHMLDNTRKCHFADSIFDSKHYDIRDKRIICETKRPSEPLAKLITSVDYFATDGDVLLDKVIGSTSSGEFFVAATLKEDNSLAAFVSVNGVDFAKVQFPHDIAVTRQTAYTILNVNSKQIFMHVTTNPIEGEQYGALLKGNYNGTMYVTSIRHVNRDDHAYVDFESVEGLEGISLLNVVSNVKEIESKKERDKKLKTLITHNDGATWNPLPAPMVDSKGKKYKCGKDCSLNLHSFTERDDPIRDTFSSGSAMGMLFGLGNVGKELKPLSDPDTALFFTSDAGTTWREIKKGRYMWEFGDQGTILVIVSSSEPTDTLSYSLDEGYTWKDYKFSTSKRVVNDLSTVPSDTARRFMLLVGNDDGSNTALSIDFSRLQDRQCAVDIGDSDKQKDFEYWSPQRPDLKNDKCLFGHEWRYLRRKASSNCFIGAAPLSEGYRHIRNCSCTRNDFECDYNFELASDGTCKLIKGLSSKDNSEICRISPGTLEYWEPTGYRKVPLSTCEGGLELDKWASHPCPGKENDYKKEHDIGVHGGSLFWVIAIPLTAFIASAAFVYDRGIRRNGGFQRFGEIRLDDDDNLQLVEENNTDRVVNKIVMAGVYAFSFLTSVKRKVSAFLRRRVLGVRGENSDAVTSFFNDRIVDNDDDSLFRYADEEDDAREIDSFLENGAENDIGAADDDELNAEDELDDENPHGST</sequence>
<evidence type="ECO:0000256" key="9">
    <source>
        <dbReference type="SAM" id="SignalP"/>
    </source>
</evidence>
<evidence type="ECO:0000256" key="4">
    <source>
        <dbReference type="ARBA" id="ARBA00022989"/>
    </source>
</evidence>
<evidence type="ECO:0000256" key="7">
    <source>
        <dbReference type="SAM" id="MobiDB-lite"/>
    </source>
</evidence>
<name>A0A7D9GX43_DEKBR</name>
<dbReference type="InterPro" id="IPR031777">
    <property type="entry name" value="Sortilin_C"/>
</dbReference>
<organism evidence="11 12">
    <name type="scientific">Dekkera bruxellensis</name>
    <name type="common">Brettanomyces custersii</name>
    <dbReference type="NCBI Taxonomy" id="5007"/>
    <lineage>
        <taxon>Eukaryota</taxon>
        <taxon>Fungi</taxon>
        <taxon>Dikarya</taxon>
        <taxon>Ascomycota</taxon>
        <taxon>Saccharomycotina</taxon>
        <taxon>Pichiomycetes</taxon>
        <taxon>Pichiales</taxon>
        <taxon>Pichiaceae</taxon>
        <taxon>Brettanomyces</taxon>
    </lineage>
</organism>
<feature type="domain" description="VPS10" evidence="10">
    <location>
        <begin position="51"/>
        <end position="696"/>
    </location>
</feature>
<protein>
    <submittedName>
        <fullName evidence="11">DEBR0S1_01772g1_1</fullName>
    </submittedName>
</protein>
<keyword evidence="3" id="KW-0677">Repeat</keyword>
<feature type="compositionally biased region" description="Acidic residues" evidence="7">
    <location>
        <begin position="1524"/>
        <end position="1538"/>
    </location>
</feature>
<feature type="signal peptide" evidence="9">
    <location>
        <begin position="1"/>
        <end position="28"/>
    </location>
</feature>
<evidence type="ECO:0000256" key="8">
    <source>
        <dbReference type="SAM" id="Phobius"/>
    </source>
</evidence>
<dbReference type="Pfam" id="PF15902">
    <property type="entry name" value="Sortilin-Vps10"/>
    <property type="match status" value="2"/>
</dbReference>
<evidence type="ECO:0000256" key="2">
    <source>
        <dbReference type="ARBA" id="ARBA00022692"/>
    </source>
</evidence>
<keyword evidence="6" id="KW-0325">Glycoprotein</keyword>
<feature type="transmembrane region" description="Helical" evidence="8">
    <location>
        <begin position="1385"/>
        <end position="1405"/>
    </location>
</feature>
<dbReference type="Gene3D" id="2.10.70.80">
    <property type="match status" value="2"/>
</dbReference>
<dbReference type="SUPFAM" id="SSF110296">
    <property type="entry name" value="Oligoxyloglucan reducing end-specific cellobiohydrolase"/>
    <property type="match status" value="2"/>
</dbReference>
<dbReference type="GO" id="GO:0005794">
    <property type="term" value="C:Golgi apparatus"/>
    <property type="evidence" value="ECO:0007669"/>
    <property type="project" value="TreeGrafter"/>
</dbReference>
<keyword evidence="2 8" id="KW-0812">Transmembrane</keyword>
<dbReference type="PANTHER" id="PTHR12106">
    <property type="entry name" value="SORTILIN RELATED"/>
    <property type="match status" value="1"/>
</dbReference>
<proteinExistence type="predicted"/>
<dbReference type="GO" id="GO:0006623">
    <property type="term" value="P:protein targeting to vacuole"/>
    <property type="evidence" value="ECO:0007669"/>
    <property type="project" value="TreeGrafter"/>
</dbReference>
<dbReference type="InterPro" id="IPR006581">
    <property type="entry name" value="VPS10"/>
</dbReference>
<reference evidence="11 12" key="1">
    <citation type="submission" date="2019-07" db="EMBL/GenBank/DDBJ databases">
        <authorList>
            <person name="Friedrich A."/>
            <person name="Schacherer J."/>
        </authorList>
    </citation>
    <scope>NUCLEOTIDE SEQUENCE [LARGE SCALE GENOMIC DNA]</scope>
</reference>
<evidence type="ECO:0000256" key="6">
    <source>
        <dbReference type="ARBA" id="ARBA00023180"/>
    </source>
</evidence>
<evidence type="ECO:0000259" key="10">
    <source>
        <dbReference type="SMART" id="SM00602"/>
    </source>
</evidence>
<evidence type="ECO:0000313" key="11">
    <source>
        <dbReference type="EMBL" id="VUG15862.1"/>
    </source>
</evidence>
<dbReference type="Pfam" id="PF15901">
    <property type="entry name" value="Sortilin_C"/>
    <property type="match status" value="2"/>
</dbReference>
<keyword evidence="12" id="KW-1185">Reference proteome</keyword>
<dbReference type="InterPro" id="IPR050310">
    <property type="entry name" value="VPS10-sortilin"/>
</dbReference>
<keyword evidence="5 8" id="KW-0472">Membrane</keyword>
<dbReference type="GO" id="GO:0006896">
    <property type="term" value="P:Golgi to vacuole transport"/>
    <property type="evidence" value="ECO:0007669"/>
    <property type="project" value="TreeGrafter"/>
</dbReference>
<keyword evidence="9" id="KW-0732">Signal</keyword>
<comment type="subcellular location">
    <subcellularLocation>
        <location evidence="1">Membrane</location>
    </subcellularLocation>
</comment>
<evidence type="ECO:0000256" key="3">
    <source>
        <dbReference type="ARBA" id="ARBA00022737"/>
    </source>
</evidence>
<dbReference type="InterPro" id="IPR031778">
    <property type="entry name" value="Sortilin_N"/>
</dbReference>
<dbReference type="PANTHER" id="PTHR12106:SF27">
    <property type="entry name" value="SORTILIN-RELATED RECEPTOR"/>
    <property type="match status" value="1"/>
</dbReference>
<keyword evidence="4 8" id="KW-1133">Transmembrane helix</keyword>
<feature type="region of interest" description="Disordered" evidence="7">
    <location>
        <begin position="1512"/>
        <end position="1545"/>
    </location>
</feature>
<dbReference type="GO" id="GO:0016020">
    <property type="term" value="C:membrane"/>
    <property type="evidence" value="ECO:0007669"/>
    <property type="project" value="UniProtKB-SubCell"/>
</dbReference>
<dbReference type="GO" id="GO:0005829">
    <property type="term" value="C:cytosol"/>
    <property type="evidence" value="ECO:0007669"/>
    <property type="project" value="GOC"/>
</dbReference>
<evidence type="ECO:0000256" key="5">
    <source>
        <dbReference type="ARBA" id="ARBA00023136"/>
    </source>
</evidence>